<accession>A0A645EI85</accession>
<reference evidence="2" key="1">
    <citation type="submission" date="2019-08" db="EMBL/GenBank/DDBJ databases">
        <authorList>
            <person name="Kucharzyk K."/>
            <person name="Murdoch R.W."/>
            <person name="Higgins S."/>
            <person name="Loffler F."/>
        </authorList>
    </citation>
    <scope>NUCLEOTIDE SEQUENCE</scope>
</reference>
<dbReference type="InterPro" id="IPR012337">
    <property type="entry name" value="RNaseH-like_sf"/>
</dbReference>
<sequence>MQEKINIFTDGGSRSNPGIAGVGVHIETSTGEKIFDEAKFLGIKTNNEAEYLAFLEALQFLVTFCQQQKEMKKEISFHFYSDSKLMVEQLNRRWKIKEARLQNLAQTAWQLLQSLPYPYEITHILREKNTVADALANQAMDSADSE</sequence>
<comment type="caution">
    <text evidence="2">The sequence shown here is derived from an EMBL/GenBank/DDBJ whole genome shotgun (WGS) entry which is preliminary data.</text>
</comment>
<evidence type="ECO:0000313" key="2">
    <source>
        <dbReference type="EMBL" id="MPN01715.1"/>
    </source>
</evidence>
<dbReference type="Pfam" id="PF13456">
    <property type="entry name" value="RVT_3"/>
    <property type="match status" value="1"/>
</dbReference>
<evidence type="ECO:0000259" key="1">
    <source>
        <dbReference type="PROSITE" id="PS50879"/>
    </source>
</evidence>
<gene>
    <name evidence="2" type="ORF">SDC9_148926</name>
</gene>
<organism evidence="2">
    <name type="scientific">bioreactor metagenome</name>
    <dbReference type="NCBI Taxonomy" id="1076179"/>
    <lineage>
        <taxon>unclassified sequences</taxon>
        <taxon>metagenomes</taxon>
        <taxon>ecological metagenomes</taxon>
    </lineage>
</organism>
<dbReference type="SUPFAM" id="SSF53098">
    <property type="entry name" value="Ribonuclease H-like"/>
    <property type="match status" value="1"/>
</dbReference>
<dbReference type="GO" id="GO:0004523">
    <property type="term" value="F:RNA-DNA hybrid ribonuclease activity"/>
    <property type="evidence" value="ECO:0007669"/>
    <property type="project" value="InterPro"/>
</dbReference>
<dbReference type="PROSITE" id="PS50879">
    <property type="entry name" value="RNASE_H_1"/>
    <property type="match status" value="1"/>
</dbReference>
<dbReference type="Gene3D" id="3.30.420.10">
    <property type="entry name" value="Ribonuclease H-like superfamily/Ribonuclease H"/>
    <property type="match status" value="1"/>
</dbReference>
<dbReference type="GO" id="GO:0003676">
    <property type="term" value="F:nucleic acid binding"/>
    <property type="evidence" value="ECO:0007669"/>
    <property type="project" value="InterPro"/>
</dbReference>
<feature type="domain" description="RNase H type-1" evidence="1">
    <location>
        <begin position="1"/>
        <end position="141"/>
    </location>
</feature>
<dbReference type="InterPro" id="IPR053151">
    <property type="entry name" value="RNase_H-like"/>
</dbReference>
<dbReference type="AlphaFoldDB" id="A0A645EI85"/>
<dbReference type="InterPro" id="IPR002156">
    <property type="entry name" value="RNaseH_domain"/>
</dbReference>
<protein>
    <submittedName>
        <fullName evidence="2">Bifunctional protein</fullName>
    </submittedName>
</protein>
<dbReference type="PANTHER" id="PTHR47723:SF24">
    <property type="entry name" value="RNASE H TYPE-1 DOMAIN-CONTAINING PROTEIN"/>
    <property type="match status" value="1"/>
</dbReference>
<dbReference type="CDD" id="cd09279">
    <property type="entry name" value="RNase_HI_like"/>
    <property type="match status" value="1"/>
</dbReference>
<proteinExistence type="predicted"/>
<name>A0A645EI85_9ZZZZ</name>
<dbReference type="InterPro" id="IPR036397">
    <property type="entry name" value="RNaseH_sf"/>
</dbReference>
<dbReference type="PANTHER" id="PTHR47723">
    <property type="entry name" value="OS05G0353850 PROTEIN"/>
    <property type="match status" value="1"/>
</dbReference>
<dbReference type="EMBL" id="VSSQ01047707">
    <property type="protein sequence ID" value="MPN01715.1"/>
    <property type="molecule type" value="Genomic_DNA"/>
</dbReference>